<sequence length="177" mass="20294">MTIYRPFTCDDFFKYNNINLDSLTENYGIPFYLSYISQWPEYFRIAESASGKLVGYIMGKSESKRGVDDWHGHITAVTVSPDYRKLGIGASLIKFLEDVSEKKRCYFVDLYVRASNAIAVGLYEKLGYVVYRRVLGYYSNPGQPDEDGLDMRKSLSRDKDKMFMIPVTHPVSADDVT</sequence>
<dbReference type="SUPFAM" id="SSF55729">
    <property type="entry name" value="Acyl-CoA N-acyltransferases (Nat)"/>
    <property type="match status" value="1"/>
</dbReference>
<dbReference type="EMBL" id="JAKMXF010000034">
    <property type="protein sequence ID" value="KAI6660265.1"/>
    <property type="molecule type" value="Genomic_DNA"/>
</dbReference>
<dbReference type="InterPro" id="IPR051646">
    <property type="entry name" value="NatB_acetyltransferase_subunit"/>
</dbReference>
<comment type="catalytic activity">
    <reaction evidence="14">
        <text>N-terminal L-methionyl-L-asparaginyl-[protein] + acetyl-CoA = N-terminal N(alpha)-acetyl-L-methionyl-L-asparaginyl-[protein] + CoA + H(+)</text>
        <dbReference type="Rhea" id="RHEA:50484"/>
        <dbReference type="Rhea" id="RHEA-COMP:12694"/>
        <dbReference type="Rhea" id="RHEA-COMP:12695"/>
        <dbReference type="ChEBI" id="CHEBI:15378"/>
        <dbReference type="ChEBI" id="CHEBI:57287"/>
        <dbReference type="ChEBI" id="CHEBI:57288"/>
        <dbReference type="ChEBI" id="CHEBI:133356"/>
        <dbReference type="ChEBI" id="CHEBI:133358"/>
        <dbReference type="EC" id="2.3.1.254"/>
    </reaction>
</comment>
<dbReference type="CDD" id="cd04301">
    <property type="entry name" value="NAT_SF"/>
    <property type="match status" value="1"/>
</dbReference>
<evidence type="ECO:0000313" key="19">
    <source>
        <dbReference type="Proteomes" id="UP001165289"/>
    </source>
</evidence>
<evidence type="ECO:0000256" key="12">
    <source>
        <dbReference type="ARBA" id="ARBA00046112"/>
    </source>
</evidence>
<evidence type="ECO:0000256" key="10">
    <source>
        <dbReference type="ARBA" id="ARBA00042723"/>
    </source>
</evidence>
<keyword evidence="1" id="KW-0808">Transferase</keyword>
<evidence type="ECO:0000256" key="1">
    <source>
        <dbReference type="ARBA" id="ARBA00022679"/>
    </source>
</evidence>
<gene>
    <name evidence="18" type="ORF">LOD99_10404</name>
</gene>
<comment type="caution">
    <text evidence="18">The sequence shown here is derived from an EMBL/GenBank/DDBJ whole genome shotgun (WGS) entry which is preliminary data.</text>
</comment>
<dbReference type="Gene3D" id="3.40.630.30">
    <property type="match status" value="1"/>
</dbReference>
<keyword evidence="19" id="KW-1185">Reference proteome</keyword>
<dbReference type="EC" id="2.3.1.254" evidence="5"/>
<feature type="domain" description="N-acetyltransferase" evidence="17">
    <location>
        <begin position="2"/>
        <end position="156"/>
    </location>
</feature>
<proteinExistence type="inferred from homology"/>
<reference evidence="18 19" key="1">
    <citation type="journal article" date="2023" name="BMC Biol.">
        <title>The compact genome of the sponge Oopsacas minuta (Hexactinellida) is lacking key metazoan core genes.</title>
        <authorList>
            <person name="Santini S."/>
            <person name="Schenkelaars Q."/>
            <person name="Jourda C."/>
            <person name="Duchesne M."/>
            <person name="Belahbib H."/>
            <person name="Rocher C."/>
            <person name="Selva M."/>
            <person name="Riesgo A."/>
            <person name="Vervoort M."/>
            <person name="Leys S.P."/>
            <person name="Kodjabachian L."/>
            <person name="Le Bivic A."/>
            <person name="Borchiellini C."/>
            <person name="Claverie J.M."/>
            <person name="Renard E."/>
        </authorList>
    </citation>
    <scope>NUCLEOTIDE SEQUENCE [LARGE SCALE GENOMIC DNA]</scope>
    <source>
        <strain evidence="18">SPO-2</strain>
    </source>
</reference>
<dbReference type="Proteomes" id="UP001165289">
    <property type="component" value="Unassembled WGS sequence"/>
</dbReference>
<evidence type="ECO:0000256" key="6">
    <source>
        <dbReference type="ARBA" id="ARBA00039529"/>
    </source>
</evidence>
<evidence type="ECO:0000256" key="8">
    <source>
        <dbReference type="ARBA" id="ARBA00042295"/>
    </source>
</evidence>
<name>A0AAV7KHT5_9METZ</name>
<accession>A0AAV7KHT5</accession>
<dbReference type="GO" id="GO:0120518">
    <property type="term" value="F:protein N-terminal-methionine acetyltransferase activity"/>
    <property type="evidence" value="ECO:0007669"/>
    <property type="project" value="UniProtKB-EC"/>
</dbReference>
<keyword evidence="2" id="KW-0012">Acyltransferase</keyword>
<organism evidence="18 19">
    <name type="scientific">Oopsacas minuta</name>
    <dbReference type="NCBI Taxonomy" id="111878"/>
    <lineage>
        <taxon>Eukaryota</taxon>
        <taxon>Metazoa</taxon>
        <taxon>Porifera</taxon>
        <taxon>Hexactinellida</taxon>
        <taxon>Hexasterophora</taxon>
        <taxon>Lyssacinosida</taxon>
        <taxon>Leucopsacidae</taxon>
        <taxon>Oopsacas</taxon>
    </lineage>
</organism>
<evidence type="ECO:0000256" key="7">
    <source>
        <dbReference type="ARBA" id="ARBA00041220"/>
    </source>
</evidence>
<evidence type="ECO:0000256" key="11">
    <source>
        <dbReference type="ARBA" id="ARBA00042743"/>
    </source>
</evidence>
<dbReference type="PANTHER" id="PTHR45910:SF1">
    <property type="entry name" value="N-ALPHA-ACETYLTRANSFERASE 20"/>
    <property type="match status" value="1"/>
</dbReference>
<dbReference type="GO" id="GO:0031416">
    <property type="term" value="C:NatB complex"/>
    <property type="evidence" value="ECO:0007669"/>
    <property type="project" value="TreeGrafter"/>
</dbReference>
<evidence type="ECO:0000256" key="13">
    <source>
        <dbReference type="ARBA" id="ARBA00047385"/>
    </source>
</evidence>
<evidence type="ECO:0000256" key="16">
    <source>
        <dbReference type="ARBA" id="ARBA00048890"/>
    </source>
</evidence>
<comment type="catalytic activity">
    <reaction evidence="13">
        <text>N-terminal L-methionyl-L-aspartyl-[protein] + acetyl-CoA = N-terminal N(alpha)-acetyl-L-methionyl-L-aspartyl-[protein] + CoA + H(+)</text>
        <dbReference type="Rhea" id="RHEA:50480"/>
        <dbReference type="Rhea" id="RHEA-COMP:12692"/>
        <dbReference type="Rhea" id="RHEA-COMP:12693"/>
        <dbReference type="ChEBI" id="CHEBI:15378"/>
        <dbReference type="ChEBI" id="CHEBI:57287"/>
        <dbReference type="ChEBI" id="CHEBI:57288"/>
        <dbReference type="ChEBI" id="CHEBI:133045"/>
        <dbReference type="ChEBI" id="CHEBI:133063"/>
        <dbReference type="EC" id="2.3.1.254"/>
    </reaction>
</comment>
<evidence type="ECO:0000256" key="2">
    <source>
        <dbReference type="ARBA" id="ARBA00023315"/>
    </source>
</evidence>
<dbReference type="InterPro" id="IPR016181">
    <property type="entry name" value="Acyl_CoA_acyltransferase"/>
</dbReference>
<evidence type="ECO:0000313" key="18">
    <source>
        <dbReference type="EMBL" id="KAI6660265.1"/>
    </source>
</evidence>
<comment type="subunit">
    <text evidence="4">Component of the N-terminal acetyltransferase B (NatB) complex which is composed of NAA20 and NAA25.</text>
</comment>
<dbReference type="PROSITE" id="PS51186">
    <property type="entry name" value="GNAT"/>
    <property type="match status" value="1"/>
</dbReference>
<protein>
    <recommendedName>
        <fullName evidence="6">N-alpha-acetyltransferase 20</fullName>
        <ecNumber evidence="5">2.3.1.254</ecNumber>
    </recommendedName>
    <alternativeName>
        <fullName evidence="10">Methionine N-acetyltransferase</fullName>
    </alternativeName>
    <alternativeName>
        <fullName evidence="7">N-acetyltransferase 5</fullName>
    </alternativeName>
    <alternativeName>
        <fullName evidence="11">N-terminal acetyltransferase B complex catalytic subunit NAA20</fullName>
    </alternativeName>
    <alternativeName>
        <fullName evidence="9">N-terminal acetyltransferase B complex catalytic subunit NAT5</fullName>
    </alternativeName>
    <alternativeName>
        <fullName evidence="8">NatB catalytic subunit</fullName>
    </alternativeName>
</protein>
<evidence type="ECO:0000256" key="9">
    <source>
        <dbReference type="ARBA" id="ARBA00042702"/>
    </source>
</evidence>
<comment type="catalytic activity">
    <reaction evidence="16">
        <text>N-terminal L-methionyl-L-glutamyl-[protein] + acetyl-CoA = N-terminal N(alpha)-acetyl-L-methionyl-L-glutamyl-[protein] + CoA + H(+)</text>
        <dbReference type="Rhea" id="RHEA:50488"/>
        <dbReference type="Rhea" id="RHEA-COMP:12696"/>
        <dbReference type="Rhea" id="RHEA-COMP:12697"/>
        <dbReference type="ChEBI" id="CHEBI:15378"/>
        <dbReference type="ChEBI" id="CHEBI:57287"/>
        <dbReference type="ChEBI" id="CHEBI:57288"/>
        <dbReference type="ChEBI" id="CHEBI:133359"/>
        <dbReference type="ChEBI" id="CHEBI:133360"/>
        <dbReference type="EC" id="2.3.1.254"/>
    </reaction>
</comment>
<evidence type="ECO:0000256" key="3">
    <source>
        <dbReference type="ARBA" id="ARBA00025786"/>
    </source>
</evidence>
<comment type="similarity">
    <text evidence="3">Belongs to the acetyltransferase family. ARD1 subfamily.</text>
</comment>
<evidence type="ECO:0000256" key="14">
    <source>
        <dbReference type="ARBA" id="ARBA00047402"/>
    </source>
</evidence>
<evidence type="ECO:0000256" key="15">
    <source>
        <dbReference type="ARBA" id="ARBA00048177"/>
    </source>
</evidence>
<dbReference type="PANTHER" id="PTHR45910">
    <property type="entry name" value="N-ALPHA-ACETYLTRANSFERASE 20"/>
    <property type="match status" value="1"/>
</dbReference>
<evidence type="ECO:0000259" key="17">
    <source>
        <dbReference type="PROSITE" id="PS51186"/>
    </source>
</evidence>
<evidence type="ECO:0000256" key="5">
    <source>
        <dbReference type="ARBA" id="ARBA00039120"/>
    </source>
</evidence>
<dbReference type="Pfam" id="PF00583">
    <property type="entry name" value="Acetyltransf_1"/>
    <property type="match status" value="1"/>
</dbReference>
<dbReference type="InterPro" id="IPR000182">
    <property type="entry name" value="GNAT_dom"/>
</dbReference>
<dbReference type="AlphaFoldDB" id="A0AAV7KHT5"/>
<evidence type="ECO:0000256" key="4">
    <source>
        <dbReference type="ARBA" id="ARBA00038748"/>
    </source>
</evidence>
<comment type="catalytic activity">
    <reaction evidence="15">
        <text>N-terminal L-methionyl-L-glutaminyl-[protein] + acetyl-CoA = N-terminal N(alpha)-acetyl-L-methionyl-L-glutaminyl-[protein] + CoA + H(+)</text>
        <dbReference type="Rhea" id="RHEA:50492"/>
        <dbReference type="Rhea" id="RHEA-COMP:12698"/>
        <dbReference type="Rhea" id="RHEA-COMP:12699"/>
        <dbReference type="ChEBI" id="CHEBI:15378"/>
        <dbReference type="ChEBI" id="CHEBI:57287"/>
        <dbReference type="ChEBI" id="CHEBI:57288"/>
        <dbReference type="ChEBI" id="CHEBI:133361"/>
        <dbReference type="ChEBI" id="CHEBI:133362"/>
        <dbReference type="EC" id="2.3.1.254"/>
    </reaction>
</comment>
<comment type="function">
    <text evidence="12">Catalytic subunit of the NatB complex which catalyzes acetylation of the N-terminal methionine residues of peptides beginning with Met-Asp, Met-Glu, Met-Asn and Met-Gln. Proteins with cell cycle functions are overrepresented in the pool of NatB substrates. Required for maintaining the structure and function of actomyosin fibers and for proper cellular migration.</text>
</comment>